<evidence type="ECO:0000256" key="7">
    <source>
        <dbReference type="SAM" id="Phobius"/>
    </source>
</evidence>
<accession>A0A4V2ESU7</accession>
<sequence>MGEARTLLRMGALALMWGSSFLWIKLGLEALSPVQLVFGRLLLGSLVLTVLVFAYRDRFPRGRRIWLLLAGAALFHNAMPFLLFAIGEQTVDSGVTGVINSTSALWALLVAWLWRTEKPTTMRTIGFFVGLAGTLLIFAPWQASGLISWGAFALLMASISYGVVFVYEGKYLSATGTSPVVLSAGQMILATGMITLVMPFGGTAPVHLDWTAAIAVIVLGVFSSGFAFVLSYRLLADEGAVAASTVGYLLPVVSVLLGTVFLNEALNVRVIIGMAIVLAGVALTRVTPPRQTPTSPPERITTGVPVESAQPSAGH</sequence>
<dbReference type="PANTHER" id="PTHR32322:SF9">
    <property type="entry name" value="AMINO-ACID METABOLITE EFFLUX PUMP-RELATED"/>
    <property type="match status" value="1"/>
</dbReference>
<name>A0A4V2ESU7_9PSEU</name>
<dbReference type="InterPro" id="IPR050638">
    <property type="entry name" value="AA-Vitamin_Transporters"/>
</dbReference>
<feature type="region of interest" description="Disordered" evidence="6">
    <location>
        <begin position="288"/>
        <end position="315"/>
    </location>
</feature>
<dbReference type="InterPro" id="IPR037185">
    <property type="entry name" value="EmrE-like"/>
</dbReference>
<feature type="transmembrane region" description="Helical" evidence="7">
    <location>
        <begin position="210"/>
        <end position="232"/>
    </location>
</feature>
<feature type="domain" description="EamA" evidence="8">
    <location>
        <begin position="149"/>
        <end position="284"/>
    </location>
</feature>
<feature type="transmembrane region" description="Helical" evidence="7">
    <location>
        <begin position="125"/>
        <end position="143"/>
    </location>
</feature>
<comment type="caution">
    <text evidence="9">The sequence shown here is derived from an EMBL/GenBank/DDBJ whole genome shotgun (WGS) entry which is preliminary data.</text>
</comment>
<dbReference type="PANTHER" id="PTHR32322">
    <property type="entry name" value="INNER MEMBRANE TRANSPORTER"/>
    <property type="match status" value="1"/>
</dbReference>
<feature type="transmembrane region" description="Helical" evidence="7">
    <location>
        <begin position="67"/>
        <end position="87"/>
    </location>
</feature>
<evidence type="ECO:0000313" key="9">
    <source>
        <dbReference type="EMBL" id="RZS38813.1"/>
    </source>
</evidence>
<keyword evidence="10" id="KW-1185">Reference proteome</keyword>
<feature type="domain" description="EamA" evidence="8">
    <location>
        <begin position="13"/>
        <end position="138"/>
    </location>
</feature>
<dbReference type="EMBL" id="SGWQ01000004">
    <property type="protein sequence ID" value="RZS38813.1"/>
    <property type="molecule type" value="Genomic_DNA"/>
</dbReference>
<feature type="transmembrane region" description="Helical" evidence="7">
    <location>
        <begin position="179"/>
        <end position="198"/>
    </location>
</feature>
<feature type="transmembrane region" description="Helical" evidence="7">
    <location>
        <begin position="7"/>
        <end position="24"/>
    </location>
</feature>
<feature type="transmembrane region" description="Helical" evidence="7">
    <location>
        <begin position="149"/>
        <end position="167"/>
    </location>
</feature>
<evidence type="ECO:0000256" key="1">
    <source>
        <dbReference type="ARBA" id="ARBA00004141"/>
    </source>
</evidence>
<dbReference type="Pfam" id="PF00892">
    <property type="entry name" value="EamA"/>
    <property type="match status" value="2"/>
</dbReference>
<dbReference type="InterPro" id="IPR000620">
    <property type="entry name" value="EamA_dom"/>
</dbReference>
<dbReference type="GO" id="GO:0016020">
    <property type="term" value="C:membrane"/>
    <property type="evidence" value="ECO:0007669"/>
    <property type="project" value="UniProtKB-SubCell"/>
</dbReference>
<feature type="transmembrane region" description="Helical" evidence="7">
    <location>
        <begin position="268"/>
        <end position="286"/>
    </location>
</feature>
<comment type="similarity">
    <text evidence="2">Belongs to the EamA transporter family.</text>
</comment>
<dbReference type="Proteomes" id="UP000294257">
    <property type="component" value="Unassembled WGS sequence"/>
</dbReference>
<organism evidence="9 10">
    <name type="scientific">Herbihabitans rhizosphaerae</name>
    <dbReference type="NCBI Taxonomy" id="1872711"/>
    <lineage>
        <taxon>Bacteria</taxon>
        <taxon>Bacillati</taxon>
        <taxon>Actinomycetota</taxon>
        <taxon>Actinomycetes</taxon>
        <taxon>Pseudonocardiales</taxon>
        <taxon>Pseudonocardiaceae</taxon>
        <taxon>Herbihabitans</taxon>
    </lineage>
</organism>
<protein>
    <submittedName>
        <fullName evidence="9">Threonine/homoserine efflux transporter RhtA</fullName>
    </submittedName>
</protein>
<evidence type="ECO:0000256" key="4">
    <source>
        <dbReference type="ARBA" id="ARBA00022989"/>
    </source>
</evidence>
<dbReference type="SUPFAM" id="SSF103481">
    <property type="entry name" value="Multidrug resistance efflux transporter EmrE"/>
    <property type="match status" value="2"/>
</dbReference>
<evidence type="ECO:0000313" key="10">
    <source>
        <dbReference type="Proteomes" id="UP000294257"/>
    </source>
</evidence>
<feature type="transmembrane region" description="Helical" evidence="7">
    <location>
        <begin position="93"/>
        <end position="113"/>
    </location>
</feature>
<evidence type="ECO:0000259" key="8">
    <source>
        <dbReference type="Pfam" id="PF00892"/>
    </source>
</evidence>
<evidence type="ECO:0000256" key="2">
    <source>
        <dbReference type="ARBA" id="ARBA00007362"/>
    </source>
</evidence>
<evidence type="ECO:0000256" key="3">
    <source>
        <dbReference type="ARBA" id="ARBA00022692"/>
    </source>
</evidence>
<reference evidence="9 10" key="1">
    <citation type="submission" date="2019-02" db="EMBL/GenBank/DDBJ databases">
        <title>Genomic Encyclopedia of Type Strains, Phase IV (KMG-IV): sequencing the most valuable type-strain genomes for metagenomic binning, comparative biology and taxonomic classification.</title>
        <authorList>
            <person name="Goeker M."/>
        </authorList>
    </citation>
    <scope>NUCLEOTIDE SEQUENCE [LARGE SCALE GENOMIC DNA]</scope>
    <source>
        <strain evidence="9 10">DSM 101727</strain>
    </source>
</reference>
<feature type="transmembrane region" description="Helical" evidence="7">
    <location>
        <begin position="239"/>
        <end position="262"/>
    </location>
</feature>
<dbReference type="AlphaFoldDB" id="A0A4V2ESU7"/>
<gene>
    <name evidence="9" type="ORF">EV193_10422</name>
</gene>
<evidence type="ECO:0000256" key="6">
    <source>
        <dbReference type="SAM" id="MobiDB-lite"/>
    </source>
</evidence>
<evidence type="ECO:0000256" key="5">
    <source>
        <dbReference type="ARBA" id="ARBA00023136"/>
    </source>
</evidence>
<proteinExistence type="inferred from homology"/>
<dbReference type="RefSeq" id="WP_130344438.1">
    <property type="nucleotide sequence ID" value="NZ_SGWQ01000004.1"/>
</dbReference>
<keyword evidence="3 7" id="KW-0812">Transmembrane</keyword>
<keyword evidence="4 7" id="KW-1133">Transmembrane helix</keyword>
<feature type="transmembrane region" description="Helical" evidence="7">
    <location>
        <begin position="36"/>
        <end position="55"/>
    </location>
</feature>
<comment type="subcellular location">
    <subcellularLocation>
        <location evidence="1">Membrane</location>
        <topology evidence="1">Multi-pass membrane protein</topology>
    </subcellularLocation>
</comment>
<dbReference type="OrthoDB" id="5242975at2"/>
<keyword evidence="5 7" id="KW-0472">Membrane</keyword>